<evidence type="ECO:0000313" key="2">
    <source>
        <dbReference type="Proteomes" id="UP000215694"/>
    </source>
</evidence>
<dbReference type="OrthoDB" id="3286086at2"/>
<name>A0A371J6H4_9FIRM</name>
<reference evidence="1 2" key="1">
    <citation type="journal article" date="2017" name="Genome Announc.">
        <title>Draft Genome Sequence of Romboutsia weinsteinii sp. nov. Strain CCRI-19649(T) Isolated from Surface Water.</title>
        <authorList>
            <person name="Maheux A.F."/>
            <person name="Boudreau D.K."/>
            <person name="Berube E."/>
            <person name="Boissinot M."/>
            <person name="Cantin P."/>
            <person name="Raymond F."/>
            <person name="Corbeil J."/>
            <person name="Omar R.F."/>
            <person name="Bergeron M.G."/>
        </authorList>
    </citation>
    <scope>NUCLEOTIDE SEQUENCE [LARGE SCALE GENOMIC DNA]</scope>
    <source>
        <strain evidence="1 2">CCRI-19649</strain>
    </source>
</reference>
<gene>
    <name evidence="1" type="ORF">CHL78_006350</name>
</gene>
<proteinExistence type="predicted"/>
<organism evidence="1 2">
    <name type="scientific">Romboutsia weinsteinii</name>
    <dbReference type="NCBI Taxonomy" id="2020949"/>
    <lineage>
        <taxon>Bacteria</taxon>
        <taxon>Bacillati</taxon>
        <taxon>Bacillota</taxon>
        <taxon>Clostridia</taxon>
        <taxon>Peptostreptococcales</taxon>
        <taxon>Peptostreptococcaceae</taxon>
        <taxon>Romboutsia</taxon>
    </lineage>
</organism>
<dbReference type="RefSeq" id="WP_094366900.1">
    <property type="nucleotide sequence ID" value="NZ_NOJY02000008.1"/>
</dbReference>
<dbReference type="SUPFAM" id="SSF48239">
    <property type="entry name" value="Terpenoid cyclases/Protein prenyltransferases"/>
    <property type="match status" value="1"/>
</dbReference>
<sequence>MISRECFNQASESIMKYARPLEKSVYQKYFKDGPEEDIILELKKYQNEDGGFGNGIESDFILPQSSPMATSVGLRLLSNLERSKEVNDIIKLAIDYLEKTYNTYRNGWFSVPKEVNDFPHAPWWSYDDKIEMTVIDKSWGNPTAEIIGYLYKYKDYVKTLDVELLVEYAISYIENKNHFNSEHELYCYLKLFNELPNNLKDRLEKKLAIAIDQVIVYDEKKWLKYVPTPLDFIKKTDSHRFEIIESKIDSNLDFIIRELKLNERLIPPWGNVFYKEGLDNAYNEWTGVLTLEALIILDRFNRISL</sequence>
<comment type="caution">
    <text evidence="1">The sequence shown here is derived from an EMBL/GenBank/DDBJ whole genome shotgun (WGS) entry which is preliminary data.</text>
</comment>
<dbReference type="EMBL" id="NOJY02000008">
    <property type="protein sequence ID" value="RDY28268.1"/>
    <property type="molecule type" value="Genomic_DNA"/>
</dbReference>
<evidence type="ECO:0000313" key="1">
    <source>
        <dbReference type="EMBL" id="RDY28268.1"/>
    </source>
</evidence>
<dbReference type="InterPro" id="IPR008930">
    <property type="entry name" value="Terpenoid_cyclase/PrenylTrfase"/>
</dbReference>
<accession>A0A371J6H4</accession>
<dbReference type="AlphaFoldDB" id="A0A371J6H4"/>
<protein>
    <submittedName>
        <fullName evidence="1">Uncharacterized protein</fullName>
    </submittedName>
</protein>
<keyword evidence="2" id="KW-1185">Reference proteome</keyword>
<dbReference type="Proteomes" id="UP000215694">
    <property type="component" value="Unassembled WGS sequence"/>
</dbReference>